<dbReference type="InterPro" id="IPR019734">
    <property type="entry name" value="TPR_rpt"/>
</dbReference>
<sequence length="364" mass="41087">MSADVLKKAERLLAARRFPETISLLEPLVIDYRESFYFHYLLGTACLYVGDIGGAELYYKRARNLKMTDPRLINAQAVLFLRRGEVNKAVEYYLETQEYDSENRIAKRALEFIKKNTGPEALINFVRSGKIKRFYPPLGLRPAFVVGVSASVLAACALAAVIVFAVKPSLLPKKERADLSSFVLTLDEKQNPLVQDTASSVFRCVLTKKELEKAYADAQTYFQKYRDNAAQVEINRILNSNASASVRQKARLLMDYLAEPGFDTVSDAYSYAQIQAEPWLYMDCWVVWPGRITNTAETESEYRCDFLVGYDTMERMEGIVPLVLKQPVSVDTALPVTVLAKVGTENGRLVLRGKSVYQPLPEKK</sequence>
<dbReference type="InterPro" id="IPR011990">
    <property type="entry name" value="TPR-like_helical_dom_sf"/>
</dbReference>
<dbReference type="SMART" id="SM00028">
    <property type="entry name" value="TPR"/>
    <property type="match status" value="2"/>
</dbReference>
<dbReference type="AlphaFoldDB" id="S3K241"/>
<reference evidence="2 3" key="1">
    <citation type="submission" date="2013-04" db="EMBL/GenBank/DDBJ databases">
        <title>The Genome Sequence of Treponema maltophilum ATCC 51939.</title>
        <authorList>
            <consortium name="The Broad Institute Genomics Platform"/>
            <person name="Earl A."/>
            <person name="Ward D."/>
            <person name="Feldgarden M."/>
            <person name="Gevers D."/>
            <person name="Leonetti C."/>
            <person name="Blanton J.M."/>
            <person name="Dewhirst F.E."/>
            <person name="Izard J."/>
            <person name="Walker B."/>
            <person name="Young S."/>
            <person name="Zeng Q."/>
            <person name="Gargeya S."/>
            <person name="Fitzgerald M."/>
            <person name="Haas B."/>
            <person name="Abouelleil A."/>
            <person name="Allen A.W."/>
            <person name="Alvarado L."/>
            <person name="Arachchi H.M."/>
            <person name="Berlin A.M."/>
            <person name="Chapman S.B."/>
            <person name="Gainer-Dewar J."/>
            <person name="Goldberg J."/>
            <person name="Griggs A."/>
            <person name="Gujja S."/>
            <person name="Hansen M."/>
            <person name="Howarth C."/>
            <person name="Imamovic A."/>
            <person name="Ireland A."/>
            <person name="Larimer J."/>
            <person name="McCowan C."/>
            <person name="Murphy C."/>
            <person name="Pearson M."/>
            <person name="Poon T.W."/>
            <person name="Priest M."/>
            <person name="Roberts A."/>
            <person name="Saif S."/>
            <person name="Shea T."/>
            <person name="Sisk P."/>
            <person name="Sykes S."/>
            <person name="Wortman J."/>
            <person name="Nusbaum C."/>
            <person name="Birren B."/>
        </authorList>
    </citation>
    <scope>NUCLEOTIDE SEQUENCE [LARGE SCALE GENOMIC DNA]</scope>
    <source>
        <strain evidence="2 3">ATCC 51939</strain>
    </source>
</reference>
<keyword evidence="3" id="KW-1185">Reference proteome</keyword>
<proteinExistence type="predicted"/>
<accession>S3K241</accession>
<name>S3K241_TREMA</name>
<dbReference type="eggNOG" id="COG0457">
    <property type="taxonomic scope" value="Bacteria"/>
</dbReference>
<dbReference type="Proteomes" id="UP000014541">
    <property type="component" value="Unassembled WGS sequence"/>
</dbReference>
<dbReference type="HOGENOM" id="CLU_064306_0_0_12"/>
<comment type="caution">
    <text evidence="2">The sequence shown here is derived from an EMBL/GenBank/DDBJ whole genome shotgun (WGS) entry which is preliminary data.</text>
</comment>
<dbReference type="EMBL" id="ATFF01000006">
    <property type="protein sequence ID" value="EPF30986.1"/>
    <property type="molecule type" value="Genomic_DNA"/>
</dbReference>
<dbReference type="Gene3D" id="1.25.40.10">
    <property type="entry name" value="Tetratricopeptide repeat domain"/>
    <property type="match status" value="1"/>
</dbReference>
<gene>
    <name evidence="2" type="ORF">HMPREF9194_01315</name>
</gene>
<dbReference type="PATRIC" id="fig|1125699.3.peg.1330"/>
<feature type="transmembrane region" description="Helical" evidence="1">
    <location>
        <begin position="143"/>
        <end position="166"/>
    </location>
</feature>
<keyword evidence="1" id="KW-0472">Membrane</keyword>
<feature type="transmembrane region" description="Helical" evidence="1">
    <location>
        <begin position="37"/>
        <end position="59"/>
    </location>
</feature>
<dbReference type="STRING" id="1125699.HMPREF9194_01315"/>
<dbReference type="OrthoDB" id="357238at2"/>
<dbReference type="SUPFAM" id="SSF48452">
    <property type="entry name" value="TPR-like"/>
    <property type="match status" value="1"/>
</dbReference>
<evidence type="ECO:0000256" key="1">
    <source>
        <dbReference type="SAM" id="Phobius"/>
    </source>
</evidence>
<organism evidence="2 3">
    <name type="scientific">Treponema maltophilum ATCC 51939</name>
    <dbReference type="NCBI Taxonomy" id="1125699"/>
    <lineage>
        <taxon>Bacteria</taxon>
        <taxon>Pseudomonadati</taxon>
        <taxon>Spirochaetota</taxon>
        <taxon>Spirochaetia</taxon>
        <taxon>Spirochaetales</taxon>
        <taxon>Treponemataceae</taxon>
        <taxon>Treponema</taxon>
    </lineage>
</organism>
<keyword evidence="1" id="KW-1133">Transmembrane helix</keyword>
<evidence type="ECO:0000313" key="3">
    <source>
        <dbReference type="Proteomes" id="UP000014541"/>
    </source>
</evidence>
<evidence type="ECO:0000313" key="2">
    <source>
        <dbReference type="EMBL" id="EPF30986.1"/>
    </source>
</evidence>
<dbReference type="RefSeq" id="WP_016525597.1">
    <property type="nucleotide sequence ID" value="NZ_KE332518.1"/>
</dbReference>
<protein>
    <submittedName>
        <fullName evidence="2">Uncharacterized protein</fullName>
    </submittedName>
</protein>
<keyword evidence="1" id="KW-0812">Transmembrane</keyword>